<evidence type="ECO:0000313" key="3">
    <source>
        <dbReference type="EMBL" id="VFK06416.1"/>
    </source>
</evidence>
<dbReference type="GO" id="GO:0006508">
    <property type="term" value="P:proteolysis"/>
    <property type="evidence" value="ECO:0007669"/>
    <property type="project" value="InterPro"/>
</dbReference>
<dbReference type="GO" id="GO:0004190">
    <property type="term" value="F:aspartic-type endopeptidase activity"/>
    <property type="evidence" value="ECO:0007669"/>
    <property type="project" value="InterPro"/>
</dbReference>
<dbReference type="EMBL" id="CAADFL010000017">
    <property type="protein sequence ID" value="VFK06416.1"/>
    <property type="molecule type" value="Genomic_DNA"/>
</dbReference>
<evidence type="ECO:0000313" key="2">
    <source>
        <dbReference type="EMBL" id="VFJ57155.1"/>
    </source>
</evidence>
<dbReference type="PROSITE" id="PS00141">
    <property type="entry name" value="ASP_PROTEASE"/>
    <property type="match status" value="1"/>
</dbReference>
<reference evidence="1" key="1">
    <citation type="submission" date="2019-02" db="EMBL/GenBank/DDBJ databases">
        <authorList>
            <person name="Gruber-Vodicka R. H."/>
            <person name="Seah K. B. B."/>
        </authorList>
    </citation>
    <scope>NUCLEOTIDE SEQUENCE</scope>
    <source>
        <strain evidence="1">BECK_BZ163</strain>
        <strain evidence="3">BECK_BZ164</strain>
        <strain evidence="2">BECK_BZ165</strain>
    </source>
</reference>
<dbReference type="EMBL" id="CAADFA010000192">
    <property type="protein sequence ID" value="VFJ57155.1"/>
    <property type="molecule type" value="Genomic_DNA"/>
</dbReference>
<dbReference type="InterPro" id="IPR021109">
    <property type="entry name" value="Peptidase_aspartic_dom_sf"/>
</dbReference>
<proteinExistence type="predicted"/>
<dbReference type="EMBL" id="CAADEZ010000032">
    <property type="protein sequence ID" value="VFJ46062.1"/>
    <property type="molecule type" value="Genomic_DNA"/>
</dbReference>
<dbReference type="SUPFAM" id="SSF50630">
    <property type="entry name" value="Acid proteases"/>
    <property type="match status" value="1"/>
</dbReference>
<accession>A0A450S346</accession>
<dbReference type="Gene3D" id="2.40.70.10">
    <property type="entry name" value="Acid Proteases"/>
    <property type="match status" value="1"/>
</dbReference>
<name>A0A450S346_9GAMM</name>
<sequence length="148" mass="16302">MNALVDTGASYLTFPLAWKEKLGAFRSQRKIELQTATQEIVKAIICGPVEITVEGFRPVYNELLFLDMIPDKGKYEPLLGYVVLEQCGVSVELSEHRLVPMKYMDAKFGGMVKGRINPVVSRPLSASSAASMAANTATKTKRSKKSMT</sequence>
<dbReference type="AlphaFoldDB" id="A0A450S346"/>
<gene>
    <name evidence="1" type="ORF">BECKFM1743A_GA0114220_1003211</name>
    <name evidence="3" type="ORF">BECKFM1743B_GA0114221_100173</name>
    <name evidence="2" type="ORF">BECKFM1743C_GA0114222_101923</name>
</gene>
<evidence type="ECO:0000313" key="1">
    <source>
        <dbReference type="EMBL" id="VFJ46062.1"/>
    </source>
</evidence>
<protein>
    <recommendedName>
        <fullName evidence="4">Aspartyl protease</fullName>
    </recommendedName>
</protein>
<organism evidence="1">
    <name type="scientific">Candidatus Kentrum sp. FM</name>
    <dbReference type="NCBI Taxonomy" id="2126340"/>
    <lineage>
        <taxon>Bacteria</taxon>
        <taxon>Pseudomonadati</taxon>
        <taxon>Pseudomonadota</taxon>
        <taxon>Gammaproteobacteria</taxon>
        <taxon>Candidatus Kentrum</taxon>
    </lineage>
</organism>
<dbReference type="InterPro" id="IPR001969">
    <property type="entry name" value="Aspartic_peptidase_AS"/>
</dbReference>
<evidence type="ECO:0008006" key="4">
    <source>
        <dbReference type="Google" id="ProtNLM"/>
    </source>
</evidence>